<sequence>TNLGPRLWKDSIASEIKRRWIKQDIDLLTFTPPFLSEAREARPVENNAISF</sequence>
<dbReference type="KEGG" id="pte:PTT_09879"/>
<name>E3RMY0_PYRTT</name>
<dbReference type="AlphaFoldDB" id="E3RMY0"/>
<dbReference type="EMBL" id="GL534114">
    <property type="protein sequence ID" value="EFQ92919.1"/>
    <property type="molecule type" value="Genomic_DNA"/>
</dbReference>
<gene>
    <name evidence="1" type="ORF">PTT_09879</name>
</gene>
<organism evidence="2">
    <name type="scientific">Pyrenophora teres f. teres (strain 0-1)</name>
    <name type="common">Barley net blotch fungus</name>
    <name type="synonym">Drechslera teres f. teres</name>
    <dbReference type="NCBI Taxonomy" id="861557"/>
    <lineage>
        <taxon>Eukaryota</taxon>
        <taxon>Fungi</taxon>
        <taxon>Dikarya</taxon>
        <taxon>Ascomycota</taxon>
        <taxon>Pezizomycotina</taxon>
        <taxon>Dothideomycetes</taxon>
        <taxon>Pleosporomycetidae</taxon>
        <taxon>Pleosporales</taxon>
        <taxon>Pleosporineae</taxon>
        <taxon>Pleosporaceae</taxon>
        <taxon>Pyrenophora</taxon>
    </lineage>
</organism>
<keyword evidence="2" id="KW-1185">Reference proteome</keyword>
<feature type="non-terminal residue" evidence="1">
    <location>
        <position position="1"/>
    </location>
</feature>
<proteinExistence type="predicted"/>
<accession>E3RMY0</accession>
<evidence type="ECO:0000313" key="1">
    <source>
        <dbReference type="EMBL" id="EFQ92919.1"/>
    </source>
</evidence>
<dbReference type="Proteomes" id="UP000001067">
    <property type="component" value="Unassembled WGS sequence"/>
</dbReference>
<reference evidence="1 2" key="1">
    <citation type="journal article" date="2010" name="Genome Biol.">
        <title>A first genome assembly of the barley fungal pathogen Pyrenophora teres f. teres.</title>
        <authorList>
            <person name="Ellwood S.R."/>
            <person name="Liu Z."/>
            <person name="Syme R.A."/>
            <person name="Lai Z."/>
            <person name="Hane J.K."/>
            <person name="Keiper F."/>
            <person name="Moffat C.S."/>
            <person name="Oliver R.P."/>
            <person name="Friesen T.L."/>
        </authorList>
    </citation>
    <scope>NUCLEOTIDE SEQUENCE [LARGE SCALE GENOMIC DNA]</scope>
    <source>
        <strain evidence="1 2">0-1</strain>
    </source>
</reference>
<evidence type="ECO:0000313" key="2">
    <source>
        <dbReference type="Proteomes" id="UP000001067"/>
    </source>
</evidence>
<dbReference type="HOGENOM" id="CLU_3112143_0_0_1"/>
<protein>
    <submittedName>
        <fullName evidence="1">Uncharacterized protein</fullName>
    </submittedName>
</protein>